<dbReference type="InterPro" id="IPR052897">
    <property type="entry name" value="Sec-Metab_Biosynth_Hydrolase"/>
</dbReference>
<keyword evidence="2" id="KW-0378">Hydrolase</keyword>
<dbReference type="Proteomes" id="UP001551011">
    <property type="component" value="Unassembled WGS sequence"/>
</dbReference>
<dbReference type="PANTHER" id="PTHR37017:SF11">
    <property type="entry name" value="ESTERASE_LIPASE_THIOESTERASE DOMAIN-CONTAINING PROTEIN"/>
    <property type="match status" value="1"/>
</dbReference>
<dbReference type="InterPro" id="IPR000073">
    <property type="entry name" value="AB_hydrolase_1"/>
</dbReference>
<feature type="domain" description="AB hydrolase-1" evidence="1">
    <location>
        <begin position="10"/>
        <end position="225"/>
    </location>
</feature>
<dbReference type="SUPFAM" id="SSF53474">
    <property type="entry name" value="alpha/beta-Hydrolases"/>
    <property type="match status" value="1"/>
</dbReference>
<dbReference type="GO" id="GO:0016787">
    <property type="term" value="F:hydrolase activity"/>
    <property type="evidence" value="ECO:0007669"/>
    <property type="project" value="UniProtKB-KW"/>
</dbReference>
<dbReference type="Pfam" id="PF12697">
    <property type="entry name" value="Abhydrolase_6"/>
    <property type="match status" value="1"/>
</dbReference>
<organism evidence="2 3">
    <name type="scientific">Streptomyces flaveolus</name>
    <dbReference type="NCBI Taxonomy" id="67297"/>
    <lineage>
        <taxon>Bacteria</taxon>
        <taxon>Bacillati</taxon>
        <taxon>Actinomycetota</taxon>
        <taxon>Actinomycetes</taxon>
        <taxon>Kitasatosporales</taxon>
        <taxon>Streptomycetaceae</taxon>
        <taxon>Streptomyces</taxon>
    </lineage>
</organism>
<reference evidence="2 3" key="1">
    <citation type="submission" date="2024-06" db="EMBL/GenBank/DDBJ databases">
        <title>The Natural Products Discovery Center: Release of the First 8490 Sequenced Strains for Exploring Actinobacteria Biosynthetic Diversity.</title>
        <authorList>
            <person name="Kalkreuter E."/>
            <person name="Kautsar S.A."/>
            <person name="Yang D."/>
            <person name="Bader C.D."/>
            <person name="Teijaro C.N."/>
            <person name="Fluegel L."/>
            <person name="Davis C.M."/>
            <person name="Simpson J.R."/>
            <person name="Lauterbach L."/>
            <person name="Steele A.D."/>
            <person name="Gui C."/>
            <person name="Meng S."/>
            <person name="Li G."/>
            <person name="Viehrig K."/>
            <person name="Ye F."/>
            <person name="Su P."/>
            <person name="Kiefer A.F."/>
            <person name="Nichols A."/>
            <person name="Cepeda A.J."/>
            <person name="Yan W."/>
            <person name="Fan B."/>
            <person name="Jiang Y."/>
            <person name="Adhikari A."/>
            <person name="Zheng C.-J."/>
            <person name="Schuster L."/>
            <person name="Cowan T.M."/>
            <person name="Smanski M.J."/>
            <person name="Chevrette M.G."/>
            <person name="De Carvalho L.P.S."/>
            <person name="Shen B."/>
        </authorList>
    </citation>
    <scope>NUCLEOTIDE SEQUENCE [LARGE SCALE GENOMIC DNA]</scope>
    <source>
        <strain evidence="2 3">NPDC020594</strain>
    </source>
</reference>
<dbReference type="Gene3D" id="3.40.50.1820">
    <property type="entry name" value="alpha/beta hydrolase"/>
    <property type="match status" value="1"/>
</dbReference>
<keyword evidence="3" id="KW-1185">Reference proteome</keyword>
<gene>
    <name evidence="2" type="ORF">AB0H04_30455</name>
</gene>
<dbReference type="InterPro" id="IPR029058">
    <property type="entry name" value="AB_hydrolase_fold"/>
</dbReference>
<evidence type="ECO:0000259" key="1">
    <source>
        <dbReference type="Pfam" id="PF12697"/>
    </source>
</evidence>
<accession>A0ABV3AGT2</accession>
<dbReference type="PANTHER" id="PTHR37017">
    <property type="entry name" value="AB HYDROLASE-1 DOMAIN-CONTAINING PROTEIN-RELATED"/>
    <property type="match status" value="1"/>
</dbReference>
<comment type="caution">
    <text evidence="2">The sequence shown here is derived from an EMBL/GenBank/DDBJ whole genome shotgun (WGS) entry which is preliminary data.</text>
</comment>
<evidence type="ECO:0000313" key="2">
    <source>
        <dbReference type="EMBL" id="MEU5711144.1"/>
    </source>
</evidence>
<proteinExistence type="predicted"/>
<protein>
    <submittedName>
        <fullName evidence="2">Alpha/beta hydrolase</fullName>
    </submittedName>
</protein>
<evidence type="ECO:0000313" key="3">
    <source>
        <dbReference type="Proteomes" id="UP001551011"/>
    </source>
</evidence>
<dbReference type="RefSeq" id="WP_030646269.1">
    <property type="nucleotide sequence ID" value="NZ_JBEXDP010000041.1"/>
</dbReference>
<sequence>MNETTRSPQFLLVHGAWHGSWCWRELQDVLADRGWTSHTVDLPSVVPEGSGGRLPGLLDDARVIREKIDSLGAPLVVVAHSYAGAPVTQATAGAANVSHIVYVAAFALDEGESLMTCFGGEQPDPATVEGVIPVREDPAVTLYNDVPEDKREAALARLRPQTALSFAEPVSLVGWKDINSSYVLCDDDRSLPPAYQEPFAERTGATHHLPSGHTPLLSMPDKLADLLEHIAHGTPA</sequence>
<dbReference type="EMBL" id="JBFAEG010000025">
    <property type="protein sequence ID" value="MEU5711144.1"/>
    <property type="molecule type" value="Genomic_DNA"/>
</dbReference>
<name>A0ABV3AGT2_9ACTN</name>